<dbReference type="SUPFAM" id="SSF55073">
    <property type="entry name" value="Nucleotide cyclase"/>
    <property type="match status" value="1"/>
</dbReference>
<dbReference type="RefSeq" id="WP_249771752.1">
    <property type="nucleotide sequence ID" value="NZ_CP097332.1"/>
</dbReference>
<keyword evidence="1" id="KW-1133">Transmembrane helix</keyword>
<dbReference type="SUPFAM" id="SSF141868">
    <property type="entry name" value="EAL domain-like"/>
    <property type="match status" value="1"/>
</dbReference>
<name>A0ABY4QXD4_9ACTN</name>
<evidence type="ECO:0000259" key="3">
    <source>
        <dbReference type="PROSITE" id="PS50887"/>
    </source>
</evidence>
<feature type="transmembrane region" description="Helical" evidence="1">
    <location>
        <begin position="42"/>
        <end position="61"/>
    </location>
</feature>
<dbReference type="CDD" id="cd01948">
    <property type="entry name" value="EAL"/>
    <property type="match status" value="1"/>
</dbReference>
<organism evidence="4 5">
    <name type="scientific">Jatrophihabitans telluris</name>
    <dbReference type="NCBI Taxonomy" id="2038343"/>
    <lineage>
        <taxon>Bacteria</taxon>
        <taxon>Bacillati</taxon>
        <taxon>Actinomycetota</taxon>
        <taxon>Actinomycetes</taxon>
        <taxon>Jatrophihabitantales</taxon>
        <taxon>Jatrophihabitantaceae</taxon>
        <taxon>Jatrophihabitans</taxon>
    </lineage>
</organism>
<dbReference type="EMBL" id="CP097332">
    <property type="protein sequence ID" value="UQX88346.1"/>
    <property type="molecule type" value="Genomic_DNA"/>
</dbReference>
<dbReference type="PANTHER" id="PTHR44757:SF2">
    <property type="entry name" value="BIOFILM ARCHITECTURE MAINTENANCE PROTEIN MBAA"/>
    <property type="match status" value="1"/>
</dbReference>
<dbReference type="PROSITE" id="PS50887">
    <property type="entry name" value="GGDEF"/>
    <property type="match status" value="1"/>
</dbReference>
<feature type="transmembrane region" description="Helical" evidence="1">
    <location>
        <begin position="73"/>
        <end position="93"/>
    </location>
</feature>
<feature type="transmembrane region" description="Helical" evidence="1">
    <location>
        <begin position="265"/>
        <end position="284"/>
    </location>
</feature>
<dbReference type="InterPro" id="IPR052155">
    <property type="entry name" value="Biofilm_reg_signaling"/>
</dbReference>
<feature type="transmembrane region" description="Helical" evidence="1">
    <location>
        <begin position="105"/>
        <end position="123"/>
    </location>
</feature>
<gene>
    <name evidence="4" type="ORF">M6D93_18995</name>
</gene>
<dbReference type="CDD" id="cd01949">
    <property type="entry name" value="GGDEF"/>
    <property type="match status" value="1"/>
</dbReference>
<dbReference type="PROSITE" id="PS50883">
    <property type="entry name" value="EAL"/>
    <property type="match status" value="1"/>
</dbReference>
<dbReference type="Pfam" id="PF00563">
    <property type="entry name" value="EAL"/>
    <property type="match status" value="1"/>
</dbReference>
<protein>
    <submittedName>
        <fullName evidence="4">Bifunctional diguanylate cyclase/phosphodiesterase</fullName>
    </submittedName>
</protein>
<dbReference type="Proteomes" id="UP001056336">
    <property type="component" value="Chromosome"/>
</dbReference>
<keyword evidence="1" id="KW-0812">Transmembrane</keyword>
<feature type="domain" description="EAL" evidence="2">
    <location>
        <begin position="489"/>
        <end position="745"/>
    </location>
</feature>
<sequence>MSSASLPTLPRRRPLDLALTVTLWLAANSALSLYLFARGDDRVQMIWALLLFFPLLLVRISRITVRLRIRRRANLVLIAAVGAWGSAGLWLYLADDVSLAAFPHPPELLFLFSYVGFAAHLLLDARSRHLGSWASWLESVVLCGGAACLAGALFLEPLARASGATGLALFTALLYPCLDISMLVVILIQVIVRARALNRSTVALLAGWLLFVAADSGFLVNVSNVTFLQQPAVGASLWFGGLLLMTANAARPVDVLPAGRRKHGAVPMLLAAASAIAVLIVRPLDHSSPYLVPIAVATLIAAAGRMTLALREANGAAEALALSRTDDLTLLPNRRAVLARIDHALGLSQPLALILFDLDGFKEINDTLGHGAGDTVLQIAANRVRESLPAESLVARLGGDEFAVVHDGDDEATLLAHARTVLASVSEPMTVEGMTLSVSASIGVSVASRKDVSSTDLLRRADVAMYQAKHDRSGVLIYDPDRDDFSRHKLQLAEDLRRGLAQGQLRVYYQPQVDAATRRLHGVEALIRWQHPHLGLLTPPQFLPVARRAGLMMAVSELVLAVAVADINRWTSRGALADDLRVSINCAPAELLSRTFLPVLFKACEQAAVPPDRLVVEVTEDSFLSEPGRARDILAEIRRHGVEISIDDYGTGFSSLSYLRDLPVNELKIDRSFIKALRQDPRSRTIVSSTVQMAGALGMRTVAEGVEDDETMHELTELGIDLLQGYGIGRPMPAEQLEGWLAGWYALSANELAGS</sequence>
<feature type="transmembrane region" description="Helical" evidence="1">
    <location>
        <begin position="167"/>
        <end position="190"/>
    </location>
</feature>
<proteinExistence type="predicted"/>
<dbReference type="InterPro" id="IPR000160">
    <property type="entry name" value="GGDEF_dom"/>
</dbReference>
<dbReference type="SMART" id="SM00052">
    <property type="entry name" value="EAL"/>
    <property type="match status" value="1"/>
</dbReference>
<dbReference type="Gene3D" id="3.20.20.450">
    <property type="entry name" value="EAL domain"/>
    <property type="match status" value="1"/>
</dbReference>
<dbReference type="Gene3D" id="3.30.70.270">
    <property type="match status" value="1"/>
</dbReference>
<reference evidence="4" key="1">
    <citation type="journal article" date="2018" name="Int. J. Syst. Evol. Microbiol.">
        <title>Jatrophihabitans telluris sp. nov., isolated from sediment soil of lava forest wetlands and the emended description of the genus Jatrophihabitans.</title>
        <authorList>
            <person name="Lee K.C."/>
            <person name="Suh M.K."/>
            <person name="Eom M.K."/>
            <person name="Kim K.K."/>
            <person name="Kim J.S."/>
            <person name="Kim D.S."/>
            <person name="Ko S.H."/>
            <person name="Shin Y.K."/>
            <person name="Lee J.S."/>
        </authorList>
    </citation>
    <scope>NUCLEOTIDE SEQUENCE</scope>
    <source>
        <strain evidence="4">N237</strain>
    </source>
</reference>
<reference evidence="4" key="2">
    <citation type="submission" date="2022-05" db="EMBL/GenBank/DDBJ databases">
        <authorList>
            <person name="Kim J.-S."/>
            <person name="Lee K."/>
            <person name="Suh M."/>
            <person name="Eom M."/>
            <person name="Kim J.-S."/>
            <person name="Kim D.-S."/>
            <person name="Ko S.-H."/>
            <person name="Shin Y."/>
            <person name="Lee J.-S."/>
        </authorList>
    </citation>
    <scope>NUCLEOTIDE SEQUENCE</scope>
    <source>
        <strain evidence="4">N237</strain>
    </source>
</reference>
<dbReference type="PANTHER" id="PTHR44757">
    <property type="entry name" value="DIGUANYLATE CYCLASE DGCP"/>
    <property type="match status" value="1"/>
</dbReference>
<evidence type="ECO:0000313" key="5">
    <source>
        <dbReference type="Proteomes" id="UP001056336"/>
    </source>
</evidence>
<keyword evidence="1" id="KW-0472">Membrane</keyword>
<evidence type="ECO:0000256" key="1">
    <source>
        <dbReference type="SAM" id="Phobius"/>
    </source>
</evidence>
<evidence type="ECO:0000313" key="4">
    <source>
        <dbReference type="EMBL" id="UQX88346.1"/>
    </source>
</evidence>
<dbReference type="NCBIfam" id="TIGR00254">
    <property type="entry name" value="GGDEF"/>
    <property type="match status" value="1"/>
</dbReference>
<feature type="domain" description="GGDEF" evidence="3">
    <location>
        <begin position="349"/>
        <end position="480"/>
    </location>
</feature>
<keyword evidence="5" id="KW-1185">Reference proteome</keyword>
<feature type="transmembrane region" description="Helical" evidence="1">
    <location>
        <begin position="135"/>
        <end position="155"/>
    </location>
</feature>
<dbReference type="SMART" id="SM00267">
    <property type="entry name" value="GGDEF"/>
    <property type="match status" value="1"/>
</dbReference>
<feature type="transmembrane region" description="Helical" evidence="1">
    <location>
        <begin position="232"/>
        <end position="253"/>
    </location>
</feature>
<accession>A0ABY4QXD4</accession>
<dbReference type="InterPro" id="IPR043128">
    <property type="entry name" value="Rev_trsase/Diguanyl_cyclase"/>
</dbReference>
<dbReference type="InterPro" id="IPR035919">
    <property type="entry name" value="EAL_sf"/>
</dbReference>
<dbReference type="Pfam" id="PF00990">
    <property type="entry name" value="GGDEF"/>
    <property type="match status" value="1"/>
</dbReference>
<dbReference type="InterPro" id="IPR001633">
    <property type="entry name" value="EAL_dom"/>
</dbReference>
<dbReference type="InterPro" id="IPR029787">
    <property type="entry name" value="Nucleotide_cyclase"/>
</dbReference>
<evidence type="ECO:0000259" key="2">
    <source>
        <dbReference type="PROSITE" id="PS50883"/>
    </source>
</evidence>
<feature type="transmembrane region" description="Helical" evidence="1">
    <location>
        <begin position="202"/>
        <end position="220"/>
    </location>
</feature>